<protein>
    <submittedName>
        <fullName evidence="1">Uncharacterized protein</fullName>
    </submittedName>
</protein>
<proteinExistence type="predicted"/>
<dbReference type="AlphaFoldDB" id="A0A2N9H7A1"/>
<accession>A0A2N9H7A1</accession>
<sequence>MVQETRNRVSAGVLSDNLQGIQQQLGDHFTVIGSIGAQIERIESSFTALQVLLEERLPARPAVPTVPEVEAIPIQEGILPENGGATSLGATRRAVQMRFGPATYDDPMETLTKLRHTHSVVAYKGQFEVLSNRIRNLSGLISLAVL</sequence>
<gene>
    <name evidence="1" type="ORF">FSB_LOCUS35316</name>
</gene>
<organism evidence="1">
    <name type="scientific">Fagus sylvatica</name>
    <name type="common">Beechnut</name>
    <dbReference type="NCBI Taxonomy" id="28930"/>
    <lineage>
        <taxon>Eukaryota</taxon>
        <taxon>Viridiplantae</taxon>
        <taxon>Streptophyta</taxon>
        <taxon>Embryophyta</taxon>
        <taxon>Tracheophyta</taxon>
        <taxon>Spermatophyta</taxon>
        <taxon>Magnoliopsida</taxon>
        <taxon>eudicotyledons</taxon>
        <taxon>Gunneridae</taxon>
        <taxon>Pentapetalae</taxon>
        <taxon>rosids</taxon>
        <taxon>fabids</taxon>
        <taxon>Fagales</taxon>
        <taxon>Fagaceae</taxon>
        <taxon>Fagus</taxon>
    </lineage>
</organism>
<evidence type="ECO:0000313" key="1">
    <source>
        <dbReference type="EMBL" id="SPD07434.1"/>
    </source>
</evidence>
<reference evidence="1" key="1">
    <citation type="submission" date="2018-02" db="EMBL/GenBank/DDBJ databases">
        <authorList>
            <person name="Cohen D.B."/>
            <person name="Kent A.D."/>
        </authorList>
    </citation>
    <scope>NUCLEOTIDE SEQUENCE</scope>
</reference>
<name>A0A2N9H7A1_FAGSY</name>
<dbReference type="EMBL" id="OIVN01002913">
    <property type="protein sequence ID" value="SPD07434.1"/>
    <property type="molecule type" value="Genomic_DNA"/>
</dbReference>